<feature type="region of interest" description="Disordered" evidence="1">
    <location>
        <begin position="298"/>
        <end position="322"/>
    </location>
</feature>
<proteinExistence type="predicted"/>
<feature type="compositionally biased region" description="Basic and acidic residues" evidence="1">
    <location>
        <begin position="311"/>
        <end position="320"/>
    </location>
</feature>
<dbReference type="InterPro" id="IPR011040">
    <property type="entry name" value="Sialidase"/>
</dbReference>
<dbReference type="Gene3D" id="2.120.10.10">
    <property type="match status" value="1"/>
</dbReference>
<evidence type="ECO:0000313" key="4">
    <source>
        <dbReference type="Proteomes" id="UP000317171"/>
    </source>
</evidence>
<dbReference type="CDD" id="cd15482">
    <property type="entry name" value="Sialidase_non-viral"/>
    <property type="match status" value="1"/>
</dbReference>
<accession>A0A517RCS8</accession>
<dbReference type="Proteomes" id="UP000317171">
    <property type="component" value="Chromosome"/>
</dbReference>
<dbReference type="SUPFAM" id="SSF50939">
    <property type="entry name" value="Sialidases"/>
    <property type="match status" value="1"/>
</dbReference>
<gene>
    <name evidence="3" type="ORF">Pan241w_16970</name>
</gene>
<dbReference type="InterPro" id="IPR036278">
    <property type="entry name" value="Sialidase_sf"/>
</dbReference>
<name>A0A517RCS8_9PLAN</name>
<organism evidence="3 4">
    <name type="scientific">Gimesia alba</name>
    <dbReference type="NCBI Taxonomy" id="2527973"/>
    <lineage>
        <taxon>Bacteria</taxon>
        <taxon>Pseudomonadati</taxon>
        <taxon>Planctomycetota</taxon>
        <taxon>Planctomycetia</taxon>
        <taxon>Planctomycetales</taxon>
        <taxon>Planctomycetaceae</taxon>
        <taxon>Gimesia</taxon>
    </lineage>
</organism>
<evidence type="ECO:0000313" key="3">
    <source>
        <dbReference type="EMBL" id="QDT41634.1"/>
    </source>
</evidence>
<evidence type="ECO:0000259" key="2">
    <source>
        <dbReference type="Pfam" id="PF13088"/>
    </source>
</evidence>
<evidence type="ECO:0000256" key="1">
    <source>
        <dbReference type="SAM" id="MobiDB-lite"/>
    </source>
</evidence>
<dbReference type="RefSeq" id="WP_145213545.1">
    <property type="nucleotide sequence ID" value="NZ_CP036269.1"/>
</dbReference>
<dbReference type="PANTHER" id="PTHR43752:SF2">
    <property type="entry name" value="BNR_ASP-BOX REPEAT FAMILY PROTEIN"/>
    <property type="match status" value="1"/>
</dbReference>
<dbReference type="AlphaFoldDB" id="A0A517RCS8"/>
<reference evidence="3 4" key="1">
    <citation type="submission" date="2019-02" db="EMBL/GenBank/DDBJ databases">
        <title>Deep-cultivation of Planctomycetes and their phenomic and genomic characterization uncovers novel biology.</title>
        <authorList>
            <person name="Wiegand S."/>
            <person name="Jogler M."/>
            <person name="Boedeker C."/>
            <person name="Pinto D."/>
            <person name="Vollmers J."/>
            <person name="Rivas-Marin E."/>
            <person name="Kohn T."/>
            <person name="Peeters S.H."/>
            <person name="Heuer A."/>
            <person name="Rast P."/>
            <person name="Oberbeckmann S."/>
            <person name="Bunk B."/>
            <person name="Jeske O."/>
            <person name="Meyerdierks A."/>
            <person name="Storesund J.E."/>
            <person name="Kallscheuer N."/>
            <person name="Luecker S."/>
            <person name="Lage O.M."/>
            <person name="Pohl T."/>
            <person name="Merkel B.J."/>
            <person name="Hornburger P."/>
            <person name="Mueller R.-W."/>
            <person name="Bruemmer F."/>
            <person name="Labrenz M."/>
            <person name="Spormann A.M."/>
            <person name="Op den Camp H."/>
            <person name="Overmann J."/>
            <person name="Amann R."/>
            <person name="Jetten M.S.M."/>
            <person name="Mascher T."/>
            <person name="Medema M.H."/>
            <person name="Devos D.P."/>
            <person name="Kaster A.-K."/>
            <person name="Ovreas L."/>
            <person name="Rohde M."/>
            <person name="Galperin M.Y."/>
            <person name="Jogler C."/>
        </authorList>
    </citation>
    <scope>NUCLEOTIDE SEQUENCE [LARGE SCALE GENOMIC DNA]</scope>
    <source>
        <strain evidence="3 4">Pan241w</strain>
    </source>
</reference>
<dbReference type="Pfam" id="PF13088">
    <property type="entry name" value="BNR_2"/>
    <property type="match status" value="1"/>
</dbReference>
<keyword evidence="4" id="KW-1185">Reference proteome</keyword>
<dbReference type="PANTHER" id="PTHR43752">
    <property type="entry name" value="BNR/ASP-BOX REPEAT FAMILY PROTEIN"/>
    <property type="match status" value="1"/>
</dbReference>
<dbReference type="OrthoDB" id="227469at2"/>
<protein>
    <recommendedName>
        <fullName evidence="2">Sialidase domain-containing protein</fullName>
    </recommendedName>
</protein>
<feature type="domain" description="Sialidase" evidence="2">
    <location>
        <begin position="291"/>
        <end position="570"/>
    </location>
</feature>
<dbReference type="EMBL" id="CP036269">
    <property type="protein sequence ID" value="QDT41634.1"/>
    <property type="molecule type" value="Genomic_DNA"/>
</dbReference>
<dbReference type="KEGG" id="gaz:Pan241w_16970"/>
<sequence length="599" mass="65827">MKPILMFLVWLLIPLTGFAEQKLLLQRDFEAEAVGEPPQGGMAFLPGSKPDVKVVGLGAGQSSRCLKAVRSDSGRLTALAFEFSEPQQRVLIELSFAFSPGKGRSLNLWSFEPKGQDASQFNLCIQNGSLQQYDGRTKTWQVISRNVKPSTDADHPVWHRLKMVFDAKQPGIDFWLSQPGTLSLPKKPTGTLHTYRTNLDLAGIALVSGKRLAPDAWYYVDDLIVQGGPQLPSPGMVKPLPKPVTLWTGPPIPADFEKIPFVPGMTHQTIHRATKDGYKFLHGAAIIAHKGTLYANWANSPKNENGPEETLQGRRSKDGGKTWSDLEIIGPGFEGPDRHSHGVLLVHQGKLWTICSRFGIGKPAKRFPGLQAEAFVLNEATDAWESQGIVMQNCWPYDEPVRMENGNLITGGQDKDGLPVVAISHGDDLTRWDTVLIPFPPELKPSFAETTVMASGKTVRAIIRGGAGVAWIATSDDYGRTWSPAKQSNLPMPRSKAYFGKLSTGQEYLVSNLKNRDTLVISVSKPGETTLSRMWKIRHGKSGPPRFTGFAKGKQWSYPYAHEHDGKLYVVYSIGKEDCGLSILPLESLQVPADSNSGQ</sequence>